<accession>A0A2N3G501</accession>
<dbReference type="InterPro" id="IPR008571">
    <property type="entry name" value="HerA-like"/>
</dbReference>
<dbReference type="Pfam" id="PF01935">
    <property type="entry name" value="DUF87"/>
    <property type="match status" value="1"/>
</dbReference>
<dbReference type="Gene3D" id="3.40.50.300">
    <property type="entry name" value="P-loop containing nucleotide triphosphate hydrolases"/>
    <property type="match status" value="2"/>
</dbReference>
<name>A0A2N3G501_9ACTN</name>
<dbReference type="SUPFAM" id="SSF52540">
    <property type="entry name" value="P-loop containing nucleoside triphosphate hydrolases"/>
    <property type="match status" value="1"/>
</dbReference>
<protein>
    <recommendedName>
        <fullName evidence="1">Helicase HerA central domain-containing protein</fullName>
    </recommendedName>
</protein>
<dbReference type="PANTHER" id="PTHR42957:SF1">
    <property type="entry name" value="HELICASE MJ1565-RELATED"/>
    <property type="match status" value="1"/>
</dbReference>
<dbReference type="Proteomes" id="UP000233654">
    <property type="component" value="Unassembled WGS sequence"/>
</dbReference>
<evidence type="ECO:0000313" key="3">
    <source>
        <dbReference type="Proteomes" id="UP000233654"/>
    </source>
</evidence>
<reference evidence="2 3" key="1">
    <citation type="journal article" date="2017" name="ISME J.">
        <title>Potential for microbial H2 and metal transformations associated with novel bacteria and archaea in deep terrestrial subsurface sediments.</title>
        <authorList>
            <person name="Hernsdorf A.W."/>
            <person name="Amano Y."/>
            <person name="Miyakawa K."/>
            <person name="Ise K."/>
            <person name="Suzuki Y."/>
            <person name="Anantharaman K."/>
            <person name="Probst A."/>
            <person name="Burstein D."/>
            <person name="Thomas B.C."/>
            <person name="Banfield J.F."/>
        </authorList>
    </citation>
    <scope>NUCLEOTIDE SEQUENCE [LARGE SCALE GENOMIC DNA]</scope>
    <source>
        <strain evidence="2">HGW-Actinobacteria-3</strain>
    </source>
</reference>
<feature type="domain" description="Helicase HerA central" evidence="1">
    <location>
        <begin position="145"/>
        <end position="368"/>
    </location>
</feature>
<dbReference type="EMBL" id="PHEX01000053">
    <property type="protein sequence ID" value="PKQ27795.1"/>
    <property type="molecule type" value="Genomic_DNA"/>
</dbReference>
<evidence type="ECO:0000313" key="2">
    <source>
        <dbReference type="EMBL" id="PKQ27795.1"/>
    </source>
</evidence>
<organism evidence="2 3">
    <name type="scientific">Candidatus Anoxymicrobium japonicum</name>
    <dbReference type="NCBI Taxonomy" id="2013648"/>
    <lineage>
        <taxon>Bacteria</taxon>
        <taxon>Bacillati</taxon>
        <taxon>Actinomycetota</taxon>
        <taxon>Candidatus Geothermincolia</taxon>
        <taxon>Candidatus Geothermincolales</taxon>
        <taxon>Candidatus Anoxymicrobiaceae</taxon>
        <taxon>Candidatus Anoxymicrobium</taxon>
    </lineage>
</organism>
<dbReference type="PANTHER" id="PTHR42957">
    <property type="entry name" value="HELICASE MJ1565-RELATED"/>
    <property type="match status" value="1"/>
</dbReference>
<comment type="caution">
    <text evidence="2">The sequence shown here is derived from an EMBL/GenBank/DDBJ whole genome shotgun (WGS) entry which is preliminary data.</text>
</comment>
<dbReference type="AlphaFoldDB" id="A0A2N3G501"/>
<evidence type="ECO:0000259" key="1">
    <source>
        <dbReference type="Pfam" id="PF01935"/>
    </source>
</evidence>
<proteinExistence type="predicted"/>
<dbReference type="InterPro" id="IPR027417">
    <property type="entry name" value="P-loop_NTPase"/>
</dbReference>
<sequence length="529" mass="58207">MEEARCVREIGRVVGRNVTEILFRTGYSTPISVGEIITAKDGEAGDVHYLRVIDVMHGNDAFSGSFMERTAGNMMAGGHNENGYVLHDRERRLFKLVRTVPLGYAPAGENGASFRKPKVLPPHFSTVRRVCESDFSFLAGHSGEIEIGMLRSGEKVLNIPIGVGANDLPSHVGVFATTGMGKSNLMKTFAASVMRRGGCGLLLIDPHGEYYDGGASGTLKGLRDAPGQDNFVVYSSRPFSGSYNRIMLSAHEITVEDVENVYPFSQAQAEALWQISSRYGRRWLMELADSDIKTLVDAFERKIQDVTFAVLKRRAERILGSDVVHRDEKVSASGSIVEALHSGKVVLVDTSSLYNEEELLVGAVLARRLFGENKKAYIDGKRFRKLPPVLISLEEAQRVLGTAQQGNIFTRIAREGRKFKVGICAVTQQPKLIPNELLSQFNTMFLLGLSDDGDRNIVRGCAKQDISALGTEIQTLERGEALITSPSAPFALPVKIHLYEDYIKITADDAKIAKKANAVEDKTIDDDFY</sequence>
<gene>
    <name evidence="2" type="ORF">CVT63_06110</name>
</gene>
<dbReference type="InterPro" id="IPR002789">
    <property type="entry name" value="HerA_central"/>
</dbReference>